<dbReference type="PANTHER" id="PTHR10815:SF5">
    <property type="entry name" value="METHYLATED-DNA--PROTEIN-CYSTEINE METHYLTRANSFERASE"/>
    <property type="match status" value="1"/>
</dbReference>
<evidence type="ECO:0000259" key="4">
    <source>
        <dbReference type="Pfam" id="PF02870"/>
    </source>
</evidence>
<reference evidence="6" key="1">
    <citation type="submission" date="2021-03" db="EMBL/GenBank/DDBJ databases">
        <title>Assistant Professor.</title>
        <authorList>
            <person name="Huq M.A."/>
        </authorList>
    </citation>
    <scope>NUCLEOTIDE SEQUENCE [LARGE SCALE GENOMIC DNA]</scope>
    <source>
        <strain evidence="6">MAH-28</strain>
    </source>
</reference>
<dbReference type="InterPro" id="IPR008332">
    <property type="entry name" value="MethylG_MeTrfase_N"/>
</dbReference>
<evidence type="ECO:0000259" key="3">
    <source>
        <dbReference type="Pfam" id="PF01035"/>
    </source>
</evidence>
<dbReference type="InterPro" id="IPR014048">
    <property type="entry name" value="MethylDNA_cys_MeTrfase_DNA-bd"/>
</dbReference>
<dbReference type="InterPro" id="IPR036388">
    <property type="entry name" value="WH-like_DNA-bd_sf"/>
</dbReference>
<dbReference type="CDD" id="cd06445">
    <property type="entry name" value="ATase"/>
    <property type="match status" value="1"/>
</dbReference>
<accession>A0ABS3YJ96</accession>
<keyword evidence="1 2" id="KW-0227">DNA damage</keyword>
<dbReference type="Gene3D" id="3.30.160.70">
    <property type="entry name" value="Methylated DNA-protein cysteine methyltransferase domain"/>
    <property type="match status" value="1"/>
</dbReference>
<organism evidence="5 6">
    <name type="scientific">Chitinophaga chungangae</name>
    <dbReference type="NCBI Taxonomy" id="2821488"/>
    <lineage>
        <taxon>Bacteria</taxon>
        <taxon>Pseudomonadati</taxon>
        <taxon>Bacteroidota</taxon>
        <taxon>Chitinophagia</taxon>
        <taxon>Chitinophagales</taxon>
        <taxon>Chitinophagaceae</taxon>
        <taxon>Chitinophaga</taxon>
    </lineage>
</organism>
<dbReference type="RefSeq" id="WP_209147875.1">
    <property type="nucleotide sequence ID" value="NZ_JAGHKP010000004.1"/>
</dbReference>
<comment type="function">
    <text evidence="2">Involved in the cellular defense against the biological effects of O6-methylguanine (O6-MeG) and O4-methylthymine (O4-MeT) in DNA. Repairs the methylated nucleobase in DNA by stoichiometrically transferring the methyl group to a cysteine residue in the enzyme. This is a suicide reaction: the enzyme is irreversibly inactivated.</text>
</comment>
<dbReference type="InterPro" id="IPR036631">
    <property type="entry name" value="MGMT_N_sf"/>
</dbReference>
<keyword evidence="2" id="KW-0808">Transferase</keyword>
<dbReference type="Pfam" id="PF02870">
    <property type="entry name" value="Methyltransf_1N"/>
    <property type="match status" value="1"/>
</dbReference>
<dbReference type="HAMAP" id="MF_00772">
    <property type="entry name" value="OGT"/>
    <property type="match status" value="1"/>
</dbReference>
<dbReference type="Pfam" id="PF01035">
    <property type="entry name" value="DNA_binding_1"/>
    <property type="match status" value="1"/>
</dbReference>
<dbReference type="SUPFAM" id="SSF46767">
    <property type="entry name" value="Methylated DNA-protein cysteine methyltransferase, C-terminal domain"/>
    <property type="match status" value="1"/>
</dbReference>
<feature type="domain" description="Methylated-DNA-[protein]-cysteine S-methyltransferase DNA binding" evidence="3">
    <location>
        <begin position="80"/>
        <end position="158"/>
    </location>
</feature>
<keyword evidence="6" id="KW-1185">Reference proteome</keyword>
<feature type="domain" description="Methylguanine DNA methyltransferase ribonuclease-like" evidence="4">
    <location>
        <begin position="4"/>
        <end position="75"/>
    </location>
</feature>
<comment type="catalytic activity">
    <reaction evidence="2">
        <text>a 4-O-methyl-thymidine in DNA + L-cysteinyl-[protein] = a thymidine in DNA + S-methyl-L-cysteinyl-[protein]</text>
        <dbReference type="Rhea" id="RHEA:53428"/>
        <dbReference type="Rhea" id="RHEA-COMP:10131"/>
        <dbReference type="Rhea" id="RHEA-COMP:10132"/>
        <dbReference type="Rhea" id="RHEA-COMP:13555"/>
        <dbReference type="Rhea" id="RHEA-COMP:13556"/>
        <dbReference type="ChEBI" id="CHEBI:29950"/>
        <dbReference type="ChEBI" id="CHEBI:82612"/>
        <dbReference type="ChEBI" id="CHEBI:137386"/>
        <dbReference type="ChEBI" id="CHEBI:137387"/>
        <dbReference type="EC" id="2.1.1.63"/>
    </reaction>
</comment>
<dbReference type="Gene3D" id="1.10.10.10">
    <property type="entry name" value="Winged helix-like DNA-binding domain superfamily/Winged helix DNA-binding domain"/>
    <property type="match status" value="1"/>
</dbReference>
<dbReference type="NCBIfam" id="TIGR00589">
    <property type="entry name" value="ogt"/>
    <property type="match status" value="1"/>
</dbReference>
<evidence type="ECO:0000313" key="6">
    <source>
        <dbReference type="Proteomes" id="UP000679126"/>
    </source>
</evidence>
<evidence type="ECO:0000256" key="1">
    <source>
        <dbReference type="ARBA" id="ARBA00022763"/>
    </source>
</evidence>
<keyword evidence="2" id="KW-0234">DNA repair</keyword>
<comment type="catalytic activity">
    <reaction evidence="2">
        <text>a 6-O-methyl-2'-deoxyguanosine in DNA + L-cysteinyl-[protein] = S-methyl-L-cysteinyl-[protein] + a 2'-deoxyguanosine in DNA</text>
        <dbReference type="Rhea" id="RHEA:24000"/>
        <dbReference type="Rhea" id="RHEA-COMP:10131"/>
        <dbReference type="Rhea" id="RHEA-COMP:10132"/>
        <dbReference type="Rhea" id="RHEA-COMP:11367"/>
        <dbReference type="Rhea" id="RHEA-COMP:11368"/>
        <dbReference type="ChEBI" id="CHEBI:29950"/>
        <dbReference type="ChEBI" id="CHEBI:82612"/>
        <dbReference type="ChEBI" id="CHEBI:85445"/>
        <dbReference type="ChEBI" id="CHEBI:85448"/>
        <dbReference type="EC" id="2.1.1.63"/>
    </reaction>
</comment>
<sequence length="166" mass="17753">MEYYHKTMASPVGKLTLIAGGKGLAAVLWEHDDPRRVKVPAGAEMSEHPVLLAAERELNEYFSGRRSSFSIGLDLTGTGFQKQIWEALLTIPFGETRTYGQIARQIGKPAAVRAVGGAVNKNPVSIIAPCHRVIGASGQLTGFAGGLENKAALLRLESAETTGTFF</sequence>
<dbReference type="EMBL" id="JAGHKP010000004">
    <property type="protein sequence ID" value="MBO9154761.1"/>
    <property type="molecule type" value="Genomic_DNA"/>
</dbReference>
<gene>
    <name evidence="5" type="ORF">J7I43_21215</name>
</gene>
<dbReference type="SUPFAM" id="SSF53155">
    <property type="entry name" value="Methylated DNA-protein cysteine methyltransferase domain"/>
    <property type="match status" value="1"/>
</dbReference>
<name>A0ABS3YJ96_9BACT</name>
<comment type="subcellular location">
    <subcellularLocation>
        <location evidence="2">Cytoplasm</location>
    </subcellularLocation>
</comment>
<comment type="caution">
    <text evidence="5">The sequence shown here is derived from an EMBL/GenBank/DDBJ whole genome shotgun (WGS) entry which is preliminary data.</text>
</comment>
<feature type="active site" description="Nucleophile; methyl group acceptor" evidence="2">
    <location>
        <position position="130"/>
    </location>
</feature>
<evidence type="ECO:0000313" key="5">
    <source>
        <dbReference type="EMBL" id="MBO9154761.1"/>
    </source>
</evidence>
<keyword evidence="2" id="KW-0963">Cytoplasm</keyword>
<evidence type="ECO:0000256" key="2">
    <source>
        <dbReference type="HAMAP-Rule" id="MF_00772"/>
    </source>
</evidence>
<dbReference type="Proteomes" id="UP000679126">
    <property type="component" value="Unassembled WGS sequence"/>
</dbReference>
<dbReference type="InterPro" id="IPR036217">
    <property type="entry name" value="MethylDNA_cys_MeTrfase_DNAb"/>
</dbReference>
<protein>
    <recommendedName>
        <fullName evidence="2">Methylated-DNA--protein-cysteine methyltransferase</fullName>
        <ecNumber evidence="2">2.1.1.63</ecNumber>
    </recommendedName>
    <alternativeName>
        <fullName evidence="2">6-O-methylguanine-DNA methyltransferase</fullName>
        <shortName evidence="2">MGMT</shortName>
    </alternativeName>
    <alternativeName>
        <fullName evidence="2">O-6-methylguanine-DNA-alkyltransferase</fullName>
    </alternativeName>
</protein>
<proteinExistence type="inferred from homology"/>
<dbReference type="PANTHER" id="PTHR10815">
    <property type="entry name" value="METHYLATED-DNA--PROTEIN-CYSTEINE METHYLTRANSFERASE"/>
    <property type="match status" value="1"/>
</dbReference>
<dbReference type="EC" id="2.1.1.63" evidence="2"/>
<comment type="miscellaneous">
    <text evidence="2">This enzyme catalyzes only one turnover and therefore is not strictly catalytic. According to one definition, an enzyme is a biocatalyst that acts repeatedly and over many reaction cycles.</text>
</comment>
<dbReference type="InterPro" id="IPR023546">
    <property type="entry name" value="MGMT"/>
</dbReference>
<keyword evidence="2" id="KW-0489">Methyltransferase</keyword>
<comment type="similarity">
    <text evidence="2">Belongs to the MGMT family.</text>
</comment>